<organism evidence="2 3">
    <name type="scientific">Coemansia biformis</name>
    <dbReference type="NCBI Taxonomy" id="1286918"/>
    <lineage>
        <taxon>Eukaryota</taxon>
        <taxon>Fungi</taxon>
        <taxon>Fungi incertae sedis</taxon>
        <taxon>Zoopagomycota</taxon>
        <taxon>Kickxellomycotina</taxon>
        <taxon>Kickxellomycetes</taxon>
        <taxon>Kickxellales</taxon>
        <taxon>Kickxellaceae</taxon>
        <taxon>Coemansia</taxon>
    </lineage>
</organism>
<dbReference type="OrthoDB" id="341300at2759"/>
<dbReference type="SUPFAM" id="SSF56281">
    <property type="entry name" value="Metallo-hydrolase/oxidoreductase"/>
    <property type="match status" value="1"/>
</dbReference>
<dbReference type="InterPro" id="IPR001279">
    <property type="entry name" value="Metallo-B-lactamas"/>
</dbReference>
<dbReference type="CDD" id="cd16279">
    <property type="entry name" value="metallo-hydrolase-like_MBL-fold"/>
    <property type="match status" value="1"/>
</dbReference>
<dbReference type="EMBL" id="JANBOI010000284">
    <property type="protein sequence ID" value="KAJ1731853.1"/>
    <property type="molecule type" value="Genomic_DNA"/>
</dbReference>
<dbReference type="InterPro" id="IPR036866">
    <property type="entry name" value="RibonucZ/Hydroxyglut_hydro"/>
</dbReference>
<evidence type="ECO:0000313" key="2">
    <source>
        <dbReference type="EMBL" id="KAJ1731853.1"/>
    </source>
</evidence>
<gene>
    <name evidence="2" type="ORF">LPJ61_002334</name>
</gene>
<accession>A0A9W7YF79</accession>
<dbReference type="PANTHER" id="PTHR42663">
    <property type="entry name" value="HYDROLASE C777.06C-RELATED-RELATED"/>
    <property type="match status" value="1"/>
</dbReference>
<dbReference type="Pfam" id="PF12706">
    <property type="entry name" value="Lactamase_B_2"/>
    <property type="match status" value="1"/>
</dbReference>
<reference evidence="2" key="1">
    <citation type="submission" date="2022-07" db="EMBL/GenBank/DDBJ databases">
        <title>Phylogenomic reconstructions and comparative analyses of Kickxellomycotina fungi.</title>
        <authorList>
            <person name="Reynolds N.K."/>
            <person name="Stajich J.E."/>
            <person name="Barry K."/>
            <person name="Grigoriev I.V."/>
            <person name="Crous P."/>
            <person name="Smith M.E."/>
        </authorList>
    </citation>
    <scope>NUCLEOTIDE SEQUENCE</scope>
    <source>
        <strain evidence="2">BCRC 34381</strain>
    </source>
</reference>
<dbReference type="PANTHER" id="PTHR42663:SF6">
    <property type="entry name" value="HYDROLASE C777.06C-RELATED"/>
    <property type="match status" value="1"/>
</dbReference>
<sequence>MTAEGSKNRRRNSSLLVCADHPDGRQRNILIDCGKSFYASATDIFIKHDIDTIDAVLLTHGHADAMFGLDDLRAWTGRNGRPLPVYCDQETLDSVACAFPYLVNAAMATGSGVVSQLEFKLIEDLSRPVEIEGVEFLPLPVEHGFYSDGRPYYCNGYRFGDVSYLSDCSKIIDTTRPLITGSQLIVLDALTPTLLSSHFGYEEAVDEARKFRAPRMLLTDISHHLEHGELERRAKKLLAEEGLVVDPAYDGLVVDL</sequence>
<evidence type="ECO:0000259" key="1">
    <source>
        <dbReference type="Pfam" id="PF12706"/>
    </source>
</evidence>
<comment type="caution">
    <text evidence="2">The sequence shown here is derived from an EMBL/GenBank/DDBJ whole genome shotgun (WGS) entry which is preliminary data.</text>
</comment>
<protein>
    <recommendedName>
        <fullName evidence="1">Metallo-beta-lactamase domain-containing protein</fullName>
    </recommendedName>
</protein>
<evidence type="ECO:0000313" key="3">
    <source>
        <dbReference type="Proteomes" id="UP001143981"/>
    </source>
</evidence>
<name>A0A9W7YF79_9FUNG</name>
<proteinExistence type="predicted"/>
<dbReference type="Gene3D" id="3.60.15.10">
    <property type="entry name" value="Ribonuclease Z/Hydroxyacylglutathione hydrolase-like"/>
    <property type="match status" value="1"/>
</dbReference>
<dbReference type="AlphaFoldDB" id="A0A9W7YF79"/>
<dbReference type="Proteomes" id="UP001143981">
    <property type="component" value="Unassembled WGS sequence"/>
</dbReference>
<keyword evidence="3" id="KW-1185">Reference proteome</keyword>
<feature type="domain" description="Metallo-beta-lactamase" evidence="1">
    <location>
        <begin position="27"/>
        <end position="219"/>
    </location>
</feature>